<dbReference type="OrthoDB" id="5838729at2759"/>
<reference evidence="3" key="1">
    <citation type="submission" date="2020-12" db="UniProtKB">
        <authorList>
            <consortium name="WormBaseParasite"/>
        </authorList>
    </citation>
    <scope>IDENTIFICATION</scope>
    <source>
        <strain evidence="3">MHco3</strain>
    </source>
</reference>
<feature type="chain" id="PRO_5029803760" evidence="1">
    <location>
        <begin position="24"/>
        <end position="83"/>
    </location>
</feature>
<keyword evidence="2" id="KW-1185">Reference proteome</keyword>
<proteinExistence type="predicted"/>
<protein>
    <submittedName>
        <fullName evidence="3">Secreted protein</fullName>
    </submittedName>
</protein>
<feature type="signal peptide" evidence="1">
    <location>
        <begin position="1"/>
        <end position="23"/>
    </location>
</feature>
<name>A0A7I4YQ69_HAECO</name>
<accession>A0A7I4YQ69</accession>
<dbReference type="WBParaSite" id="HCON_00122870-00001">
    <property type="protein sequence ID" value="HCON_00122870-00001"/>
    <property type="gene ID" value="HCON_00122870"/>
</dbReference>
<dbReference type="Proteomes" id="UP000025227">
    <property type="component" value="Unplaced"/>
</dbReference>
<organism evidence="2 3">
    <name type="scientific">Haemonchus contortus</name>
    <name type="common">Barber pole worm</name>
    <dbReference type="NCBI Taxonomy" id="6289"/>
    <lineage>
        <taxon>Eukaryota</taxon>
        <taxon>Metazoa</taxon>
        <taxon>Ecdysozoa</taxon>
        <taxon>Nematoda</taxon>
        <taxon>Chromadorea</taxon>
        <taxon>Rhabditida</taxon>
        <taxon>Rhabditina</taxon>
        <taxon>Rhabditomorpha</taxon>
        <taxon>Strongyloidea</taxon>
        <taxon>Trichostrongylidae</taxon>
        <taxon>Haemonchus</taxon>
    </lineage>
</organism>
<sequence length="83" mass="9882">MQPTVTYLLALILFIRCFGPSVGWEAERKVDGQALDPRTIALRELYPYRLWKRSPYAGRRAAKRFKNCYFSPIQCVLMDRRRR</sequence>
<evidence type="ECO:0000256" key="1">
    <source>
        <dbReference type="SAM" id="SignalP"/>
    </source>
</evidence>
<dbReference type="AlphaFoldDB" id="A0A7I4YQ69"/>
<evidence type="ECO:0000313" key="2">
    <source>
        <dbReference type="Proteomes" id="UP000025227"/>
    </source>
</evidence>
<keyword evidence="1" id="KW-0732">Signal</keyword>
<evidence type="ECO:0000313" key="3">
    <source>
        <dbReference type="WBParaSite" id="HCON_00122870-00001"/>
    </source>
</evidence>